<dbReference type="KEGG" id="lsw:GTO87_08080"/>
<dbReference type="InterPro" id="IPR002528">
    <property type="entry name" value="MATE_fam"/>
</dbReference>
<keyword evidence="5 6" id="KW-0472">Membrane</keyword>
<evidence type="ECO:0000256" key="2">
    <source>
        <dbReference type="ARBA" id="ARBA00022475"/>
    </source>
</evidence>
<dbReference type="GO" id="GO:0042910">
    <property type="term" value="F:xenobiotic transmembrane transporter activity"/>
    <property type="evidence" value="ECO:0007669"/>
    <property type="project" value="InterPro"/>
</dbReference>
<keyword evidence="2" id="KW-1003">Cell membrane</keyword>
<feature type="transmembrane region" description="Helical" evidence="6">
    <location>
        <begin position="48"/>
        <end position="73"/>
    </location>
</feature>
<accession>A0A7H9ELE1</accession>
<feature type="transmembrane region" description="Helical" evidence="6">
    <location>
        <begin position="353"/>
        <end position="374"/>
    </location>
</feature>
<feature type="transmembrane region" description="Helical" evidence="6">
    <location>
        <begin position="12"/>
        <end position="36"/>
    </location>
</feature>
<evidence type="ECO:0000313" key="8">
    <source>
        <dbReference type="Proteomes" id="UP000510886"/>
    </source>
</evidence>
<dbReference type="AlphaFoldDB" id="A0A7H9ELE1"/>
<evidence type="ECO:0000256" key="4">
    <source>
        <dbReference type="ARBA" id="ARBA00022989"/>
    </source>
</evidence>
<dbReference type="PANTHER" id="PTHR43823">
    <property type="entry name" value="SPORULATION PROTEIN YKVU"/>
    <property type="match status" value="1"/>
</dbReference>
<dbReference type="Pfam" id="PF01554">
    <property type="entry name" value="MatE"/>
    <property type="match status" value="2"/>
</dbReference>
<organism evidence="7 8">
    <name type="scientific">Ligilactobacillus saerimneri</name>
    <dbReference type="NCBI Taxonomy" id="228229"/>
    <lineage>
        <taxon>Bacteria</taxon>
        <taxon>Bacillati</taxon>
        <taxon>Bacillota</taxon>
        <taxon>Bacilli</taxon>
        <taxon>Lactobacillales</taxon>
        <taxon>Lactobacillaceae</taxon>
        <taxon>Ligilactobacillus</taxon>
    </lineage>
</organism>
<dbReference type="EMBL" id="CP047418">
    <property type="protein sequence ID" value="QLL78543.1"/>
    <property type="molecule type" value="Genomic_DNA"/>
</dbReference>
<comment type="subcellular location">
    <subcellularLocation>
        <location evidence="1">Cell membrane</location>
        <topology evidence="1">Multi-pass membrane protein</topology>
    </subcellularLocation>
</comment>
<feature type="transmembrane region" description="Helical" evidence="6">
    <location>
        <begin position="85"/>
        <end position="107"/>
    </location>
</feature>
<feature type="transmembrane region" description="Helical" evidence="6">
    <location>
        <begin position="157"/>
        <end position="180"/>
    </location>
</feature>
<feature type="transmembrane region" description="Helical" evidence="6">
    <location>
        <begin position="236"/>
        <end position="256"/>
    </location>
</feature>
<dbReference type="PANTHER" id="PTHR43823:SF3">
    <property type="entry name" value="MULTIDRUG EXPORT PROTEIN MEPA"/>
    <property type="match status" value="1"/>
</dbReference>
<feature type="transmembrane region" description="Helical" evidence="6">
    <location>
        <begin position="409"/>
        <end position="431"/>
    </location>
</feature>
<keyword evidence="4 6" id="KW-1133">Transmembrane helix</keyword>
<keyword evidence="3 6" id="KW-0812">Transmembrane</keyword>
<evidence type="ECO:0000256" key="3">
    <source>
        <dbReference type="ARBA" id="ARBA00022692"/>
    </source>
</evidence>
<protein>
    <submittedName>
        <fullName evidence="7">MATE family efflux transporter</fullName>
    </submittedName>
</protein>
<dbReference type="GO" id="GO:0005886">
    <property type="term" value="C:plasma membrane"/>
    <property type="evidence" value="ECO:0007669"/>
    <property type="project" value="UniProtKB-SubCell"/>
</dbReference>
<evidence type="ECO:0000256" key="5">
    <source>
        <dbReference type="ARBA" id="ARBA00023136"/>
    </source>
</evidence>
<dbReference type="InterPro" id="IPR051327">
    <property type="entry name" value="MATE_MepA_subfamily"/>
</dbReference>
<name>A0A7H9ELE1_9LACO</name>
<feature type="transmembrane region" description="Helical" evidence="6">
    <location>
        <begin position="127"/>
        <end position="145"/>
    </location>
</feature>
<evidence type="ECO:0000313" key="7">
    <source>
        <dbReference type="EMBL" id="QLL78543.1"/>
    </source>
</evidence>
<evidence type="ECO:0000256" key="6">
    <source>
        <dbReference type="SAM" id="Phobius"/>
    </source>
</evidence>
<dbReference type="GO" id="GO:0015297">
    <property type="term" value="F:antiporter activity"/>
    <property type="evidence" value="ECO:0007669"/>
    <property type="project" value="InterPro"/>
</dbReference>
<sequence>MQKEIIQETRHYIFRNIFAYLGISLYILIDTLFVSITAGELGLSTLNIVLPVFNFFNAIGLMLGVGGSTLFSLNKVRHPEKVRNLFSQLITFAAGTGIIFIILFYLFTTPILHLLGANEQTLPLAYSYFRILAWSAPFIMCKYITVNFIRNDGNPSLTMAAALTETLSMIVLDYVLIFIFDLGMNGAAIAAAIAPTLNLVVASFHRRFAQRTLTLHLAMPDWHWLLKAARLGTASFFNELSSGVSIFVFNWVLLGLGGNPAIAAYGVIANIALVVIAMSNGVALGVQPIASREFGKYNYAGVITSLKLGFKVTLGIATGTFICLTLFCQPVVAVFNTAHSQALSIYATSGLPIYFICAFFVALNVLMMMFMIAVNRPRQAFFLSIMRGYIILIPAIVICGHLFGINGVWASVPITEALVTVIGTYFVTTCIKGWKNYKKEGI</sequence>
<feature type="transmembrane region" description="Helical" evidence="6">
    <location>
        <begin position="186"/>
        <end position="204"/>
    </location>
</feature>
<evidence type="ECO:0000256" key="1">
    <source>
        <dbReference type="ARBA" id="ARBA00004651"/>
    </source>
</evidence>
<gene>
    <name evidence="7" type="ORF">GTO87_08080</name>
</gene>
<feature type="transmembrane region" description="Helical" evidence="6">
    <location>
        <begin position="262"/>
        <end position="287"/>
    </location>
</feature>
<reference evidence="7 8" key="1">
    <citation type="submission" date="2020-01" db="EMBL/GenBank/DDBJ databases">
        <title>Complete and circular genome sequences of six lactobacillus isolates from horses.</title>
        <authorList>
            <person name="Hassan H.M."/>
        </authorList>
    </citation>
    <scope>NUCLEOTIDE SEQUENCE [LARGE SCALE GENOMIC DNA]</scope>
    <source>
        <strain evidence="7 8">1A</strain>
    </source>
</reference>
<proteinExistence type="predicted"/>
<dbReference type="Proteomes" id="UP000510886">
    <property type="component" value="Chromosome"/>
</dbReference>
<feature type="transmembrane region" description="Helical" evidence="6">
    <location>
        <begin position="381"/>
        <end position="403"/>
    </location>
</feature>
<feature type="transmembrane region" description="Helical" evidence="6">
    <location>
        <begin position="308"/>
        <end position="333"/>
    </location>
</feature>